<evidence type="ECO:0000259" key="3">
    <source>
        <dbReference type="PROSITE" id="PS51459"/>
    </source>
</evidence>
<evidence type="ECO:0000256" key="2">
    <source>
        <dbReference type="PIRSR" id="PIRSR640198-2"/>
    </source>
</evidence>
<organism evidence="4 5">
    <name type="scientific">Arachnia propionica</name>
    <dbReference type="NCBI Taxonomy" id="1750"/>
    <lineage>
        <taxon>Bacteria</taxon>
        <taxon>Bacillati</taxon>
        <taxon>Actinomycetota</taxon>
        <taxon>Actinomycetes</taxon>
        <taxon>Propionibacteriales</taxon>
        <taxon>Propionibacteriaceae</taxon>
        <taxon>Arachnia</taxon>
    </lineage>
</organism>
<dbReference type="Gene3D" id="1.10.3290.10">
    <property type="entry name" value="Fido-like domain"/>
    <property type="match status" value="1"/>
</dbReference>
<feature type="active site" evidence="1">
    <location>
        <position position="261"/>
    </location>
</feature>
<comment type="caution">
    <text evidence="4">The sequence shown here is derived from an EMBL/GenBank/DDBJ whole genome shotgun (WGS) entry which is preliminary data.</text>
</comment>
<dbReference type="Proteomes" id="UP000280819">
    <property type="component" value="Unassembled WGS sequence"/>
</dbReference>
<dbReference type="Pfam" id="PF02661">
    <property type="entry name" value="Fic"/>
    <property type="match status" value="1"/>
</dbReference>
<keyword evidence="2" id="KW-0547">Nucleotide-binding</keyword>
<dbReference type="RefSeq" id="WP_124844983.1">
    <property type="nucleotide sequence ID" value="NZ_RQZG01000010.1"/>
</dbReference>
<keyword evidence="2" id="KW-0067">ATP-binding</keyword>
<accession>A0A3P1T829</accession>
<feature type="domain" description="Fido" evidence="3">
    <location>
        <begin position="172"/>
        <end position="325"/>
    </location>
</feature>
<evidence type="ECO:0000313" key="4">
    <source>
        <dbReference type="EMBL" id="RRD04593.1"/>
    </source>
</evidence>
<protein>
    <submittedName>
        <fullName evidence="4">Fic family protein</fullName>
    </submittedName>
</protein>
<sequence>MRIPVPPPEFSPDALQRLQSQLPDLLPLAHREDRYLPWDEFRRRRAPTGLSVTEWWFVTRLARDASARPLPLSDRRGQPFRYCPTDPLLQGIDEVNARLSSPILDITQRQALINSRMEESIASSQLEGAATTREVARRMLRGRRRPRTDGERMIANNYAAALMIGEHRDQPLTEEFLLELHRTLTTGTLKDPTAAGRMQRPGEPRVVVADLEGNDLHVPPPAEELPGRMEQLIAFTNGVSTVWLPPLLRAFAVHFMVGHDHFFVDGNGRLARALFHWTMLRQGFDAVEFAPISRLLLRTPARYGRAYLHTELESDLTYFFLFQLDVLLRSLTLVEQELASTTAGLDLMEQRFKDLEDRFNHRQLALLTELEADPNALFTVTSHATTHGVSLPTAQSDLDSLTTAGLLVRHKRGRRLEWRRAPSWSES</sequence>
<reference evidence="4 5" key="1">
    <citation type="submission" date="2018-11" db="EMBL/GenBank/DDBJ databases">
        <title>Genomes From Bacteria Associated with the Canine Oral Cavity: a Test Case for Automated Genome-Based Taxonomic Assignment.</title>
        <authorList>
            <person name="Coil D.A."/>
            <person name="Jospin G."/>
            <person name="Darling A.E."/>
            <person name="Wallis C."/>
            <person name="Davis I.J."/>
            <person name="Harris S."/>
            <person name="Eisen J.A."/>
            <person name="Holcombe L.J."/>
            <person name="O'Flynn C."/>
        </authorList>
    </citation>
    <scope>NUCLEOTIDE SEQUENCE [LARGE SCALE GENOMIC DNA]</scope>
    <source>
        <strain evidence="4 5">OH887_COT-365</strain>
    </source>
</reference>
<feature type="binding site" evidence="2">
    <location>
        <begin position="265"/>
        <end position="272"/>
    </location>
    <ligand>
        <name>ATP</name>
        <dbReference type="ChEBI" id="CHEBI:30616"/>
    </ligand>
</feature>
<dbReference type="OrthoDB" id="9813719at2"/>
<dbReference type="InterPro" id="IPR036597">
    <property type="entry name" value="Fido-like_dom_sf"/>
</dbReference>
<feature type="binding site" evidence="2">
    <location>
        <begin position="208"/>
        <end position="217"/>
    </location>
    <ligand>
        <name>ATP</name>
        <dbReference type="ChEBI" id="CHEBI:30616"/>
    </ligand>
</feature>
<dbReference type="PANTHER" id="PTHR13504:SF38">
    <property type="entry name" value="FIDO DOMAIN-CONTAINING PROTEIN"/>
    <property type="match status" value="1"/>
</dbReference>
<dbReference type="PROSITE" id="PS51459">
    <property type="entry name" value="FIDO"/>
    <property type="match status" value="1"/>
</dbReference>
<dbReference type="AlphaFoldDB" id="A0A3P1T829"/>
<dbReference type="InterPro" id="IPR040198">
    <property type="entry name" value="Fido_containing"/>
</dbReference>
<proteinExistence type="predicted"/>
<dbReference type="SUPFAM" id="SSF140931">
    <property type="entry name" value="Fic-like"/>
    <property type="match status" value="1"/>
</dbReference>
<evidence type="ECO:0000256" key="1">
    <source>
        <dbReference type="PIRSR" id="PIRSR640198-1"/>
    </source>
</evidence>
<dbReference type="PANTHER" id="PTHR13504">
    <property type="entry name" value="FIDO DOMAIN-CONTAINING PROTEIN DDB_G0283145"/>
    <property type="match status" value="1"/>
</dbReference>
<dbReference type="GO" id="GO:0005524">
    <property type="term" value="F:ATP binding"/>
    <property type="evidence" value="ECO:0007669"/>
    <property type="project" value="UniProtKB-KW"/>
</dbReference>
<dbReference type="EMBL" id="RQZG01000010">
    <property type="protein sequence ID" value="RRD04593.1"/>
    <property type="molecule type" value="Genomic_DNA"/>
</dbReference>
<gene>
    <name evidence="4" type="ORF">EII34_09825</name>
</gene>
<evidence type="ECO:0000313" key="5">
    <source>
        <dbReference type="Proteomes" id="UP000280819"/>
    </source>
</evidence>
<name>A0A3P1T829_9ACTN</name>
<dbReference type="InterPro" id="IPR003812">
    <property type="entry name" value="Fido"/>
</dbReference>